<evidence type="ECO:0000313" key="5">
    <source>
        <dbReference type="EMBL" id="KAK2604161.1"/>
    </source>
</evidence>
<dbReference type="PRINTS" id="PR00080">
    <property type="entry name" value="SDRFAMILY"/>
</dbReference>
<evidence type="ECO:0000256" key="1">
    <source>
        <dbReference type="ARBA" id="ARBA00006484"/>
    </source>
</evidence>
<gene>
    <name evidence="5" type="ORF">N8I77_007112</name>
</gene>
<dbReference type="Pfam" id="PF00106">
    <property type="entry name" value="adh_short"/>
    <property type="match status" value="1"/>
</dbReference>
<organism evidence="5 6">
    <name type="scientific">Phomopsis amygdali</name>
    <name type="common">Fusicoccum amygdali</name>
    <dbReference type="NCBI Taxonomy" id="1214568"/>
    <lineage>
        <taxon>Eukaryota</taxon>
        <taxon>Fungi</taxon>
        <taxon>Dikarya</taxon>
        <taxon>Ascomycota</taxon>
        <taxon>Pezizomycotina</taxon>
        <taxon>Sordariomycetes</taxon>
        <taxon>Sordariomycetidae</taxon>
        <taxon>Diaporthales</taxon>
        <taxon>Diaporthaceae</taxon>
        <taxon>Diaporthe</taxon>
    </lineage>
</organism>
<dbReference type="GO" id="GO:0005737">
    <property type="term" value="C:cytoplasm"/>
    <property type="evidence" value="ECO:0007669"/>
    <property type="project" value="TreeGrafter"/>
</dbReference>
<dbReference type="SUPFAM" id="SSF51735">
    <property type="entry name" value="NAD(P)-binding Rossmann-fold domains"/>
    <property type="match status" value="1"/>
</dbReference>
<dbReference type="InterPro" id="IPR020904">
    <property type="entry name" value="Sc_DH/Rdtase_CS"/>
</dbReference>
<keyword evidence="6" id="KW-1185">Reference proteome</keyword>
<evidence type="ECO:0000256" key="4">
    <source>
        <dbReference type="RuleBase" id="RU000363"/>
    </source>
</evidence>
<dbReference type="PANTHER" id="PTHR44229">
    <property type="entry name" value="15-HYDROXYPROSTAGLANDIN DEHYDROGENASE [NAD(+)]"/>
    <property type="match status" value="1"/>
</dbReference>
<dbReference type="PRINTS" id="PR00081">
    <property type="entry name" value="GDHRDH"/>
</dbReference>
<dbReference type="PROSITE" id="PS00061">
    <property type="entry name" value="ADH_SHORT"/>
    <property type="match status" value="1"/>
</dbReference>
<protein>
    <submittedName>
        <fullName evidence="5">Uncharacterized protein</fullName>
    </submittedName>
</protein>
<accession>A0AAD9W194</accession>
<dbReference type="InterPro" id="IPR036291">
    <property type="entry name" value="NAD(P)-bd_dom_sf"/>
</dbReference>
<comment type="similarity">
    <text evidence="1 4">Belongs to the short-chain dehydrogenases/reductases (SDR) family.</text>
</comment>
<proteinExistence type="inferred from homology"/>
<evidence type="ECO:0000256" key="3">
    <source>
        <dbReference type="ARBA" id="ARBA00023002"/>
    </source>
</evidence>
<keyword evidence="3" id="KW-0560">Oxidoreductase</keyword>
<dbReference type="InterPro" id="IPR002347">
    <property type="entry name" value="SDR_fam"/>
</dbReference>
<keyword evidence="2" id="KW-0521">NADP</keyword>
<dbReference type="AlphaFoldDB" id="A0AAD9W194"/>
<evidence type="ECO:0000256" key="2">
    <source>
        <dbReference type="ARBA" id="ARBA00022857"/>
    </source>
</evidence>
<dbReference type="EMBL" id="JAUJFL010000004">
    <property type="protein sequence ID" value="KAK2604161.1"/>
    <property type="molecule type" value="Genomic_DNA"/>
</dbReference>
<sequence length="288" mass="31607">MAVAQVKVALVTGGASGIGLAVVQALSARGGWQIHIVDIKENPGELPPTCFYHRADTTAYNDLADAFRAAFEAGGKRLDFLFANAGIFERGNWYSPSASAGEPPPEPDWSALETNLKGCMNTVRIGRYYMAQSPRPDKGSIVVTGSVAGIWPSYFSPMYTASKHGVVGFMRSVAESYYTFDNIRINALCPSIVRTEILPDEVWDRLPKDAFTPLEIITKVVLMFIDGETITDSRDKTASKVYGQTVVPSSNRFYLNEVPDYCDEIHRALTEGTHVAHMGDALERKETL</sequence>
<reference evidence="5" key="1">
    <citation type="submission" date="2023-06" db="EMBL/GenBank/DDBJ databases">
        <authorList>
            <person name="Noh H."/>
        </authorList>
    </citation>
    <scope>NUCLEOTIDE SEQUENCE</scope>
    <source>
        <strain evidence="5">DUCC20226</strain>
    </source>
</reference>
<comment type="caution">
    <text evidence="5">The sequence shown here is derived from an EMBL/GenBank/DDBJ whole genome shotgun (WGS) entry which is preliminary data.</text>
</comment>
<evidence type="ECO:0000313" key="6">
    <source>
        <dbReference type="Proteomes" id="UP001265746"/>
    </source>
</evidence>
<dbReference type="Proteomes" id="UP001265746">
    <property type="component" value="Unassembled WGS sequence"/>
</dbReference>
<dbReference type="PANTHER" id="PTHR44229:SF4">
    <property type="entry name" value="15-HYDROXYPROSTAGLANDIN DEHYDROGENASE [NAD(+)]"/>
    <property type="match status" value="1"/>
</dbReference>
<dbReference type="GO" id="GO:0016616">
    <property type="term" value="F:oxidoreductase activity, acting on the CH-OH group of donors, NAD or NADP as acceptor"/>
    <property type="evidence" value="ECO:0007669"/>
    <property type="project" value="TreeGrafter"/>
</dbReference>
<dbReference type="Gene3D" id="3.40.50.720">
    <property type="entry name" value="NAD(P)-binding Rossmann-like Domain"/>
    <property type="match status" value="1"/>
</dbReference>
<name>A0AAD9W194_PHOAM</name>